<dbReference type="AlphaFoldDB" id="A0A5R8WJ40"/>
<sequence length="880" mass="99847">MKKVKSAPLTGANPVFKFEDDKVILKDGRVSIGFRLHAAEMEQWDGDAYSASHAAFIAALKSLPVGAVFQKTDVYYDKPYQHQMREGAYFNNRMGRFFGERLVLYHQSYVFLSFAAAPTSDAKKAKAPRRTNALNALVNRAGDLLGENRFATVVKSMELAERAASEFKETLRAVPGVTLERLNEQEVQQLYLQYFNLEFADQPKHLAREMVNEIGTLAVGERKVSAVSMVGQGTEVHPWVHNDSKVVTPMLFPMTHYLQFPHILTQAVLVHDTKDKLDELDRDRKLNSSLSSLATQDNLLRVAEIEELSLDVRNGNKQLVDLHLSCLVWDTDDVRRQNNLEKASAALRGMYDSEAVVESFLTLPLFFGALPGNAFQIPDRWIPLSSDRASCYVHWTTTYRPERSGEYICDRFRNLVRVNLFDTTQNNQNSITIGPSGSGKSYTMGNFIIQRFESGARQIIIDVGGSYRNVVQSLTGADFENCYFTYDPANPIEFNPFFVPRNSDGRWLYNEAVNERGEEISNKKNFHLALLATLWKHTKDTVLQKAEQTILSRFLDGYYAHLNEQPNLGKEGEAFPGLEGFYRYVQATHEAMMQLSAEDEGLATRQRQYQKDITFVNMNEFFLVLSDYVTGGRYAKVLNAKRDRDLSDYPLICFDMDKVKADATLYPVVAMLITELSLDLFFKYKKDVKYILMDEAWSMLSGSLQDFIENMYRTIRKTNGSIGIITQGIDEIVKSPIGKTLITNSATKIILLHQSEAEWNQLAAPLGFTPHEMSLIASMRSGGTYREFFIKKGSNAKVFVLEAAPQMNAILSSKPYERNYLNDLVKQYQFARPVPQRDANGKQKRDPQNGELLYDLVFENQLPVAVDVFVEDLQAGKVHP</sequence>
<organism evidence="2 3">
    <name type="scientific">Hymenobacter jeollabukensis</name>
    <dbReference type="NCBI Taxonomy" id="2025313"/>
    <lineage>
        <taxon>Bacteria</taxon>
        <taxon>Pseudomonadati</taxon>
        <taxon>Bacteroidota</taxon>
        <taxon>Cytophagia</taxon>
        <taxon>Cytophagales</taxon>
        <taxon>Hymenobacteraceae</taxon>
        <taxon>Hymenobacter</taxon>
    </lineage>
</organism>
<accession>A0A5R8WJ40</accession>
<name>A0A5R8WJ40_9BACT</name>
<dbReference type="PANTHER" id="PTHR38467">
    <property type="match status" value="1"/>
</dbReference>
<dbReference type="Gene3D" id="3.40.50.300">
    <property type="entry name" value="P-loop containing nucleotide triphosphate hydrolases"/>
    <property type="match status" value="1"/>
</dbReference>
<dbReference type="RefSeq" id="WP_138081710.1">
    <property type="nucleotide sequence ID" value="NZ_VAJM01000016.1"/>
</dbReference>
<dbReference type="InterPro" id="IPR043964">
    <property type="entry name" value="P-loop_TraG"/>
</dbReference>
<protein>
    <submittedName>
        <fullName evidence="2">Type IV secretion system protein VirB4</fullName>
    </submittedName>
</protein>
<reference evidence="2 3" key="1">
    <citation type="submission" date="2019-05" db="EMBL/GenBank/DDBJ databases">
        <title>Hymenobacter edaphi sp. nov., isolated from abandoned arsenic-contaminated farmland soil.</title>
        <authorList>
            <person name="Nie L."/>
        </authorList>
    </citation>
    <scope>NUCLEOTIDE SEQUENCE [LARGE SCALE GENOMIC DNA]</scope>
    <source>
        <strain evidence="2 3">1-3-3-8</strain>
    </source>
</reference>
<dbReference type="Pfam" id="PF19044">
    <property type="entry name" value="P-loop_TraG"/>
    <property type="match status" value="1"/>
</dbReference>
<proteinExistence type="predicted"/>
<dbReference type="EMBL" id="VAJM01000016">
    <property type="protein sequence ID" value="TLM88795.1"/>
    <property type="molecule type" value="Genomic_DNA"/>
</dbReference>
<evidence type="ECO:0000313" key="3">
    <source>
        <dbReference type="Proteomes" id="UP000305517"/>
    </source>
</evidence>
<evidence type="ECO:0000313" key="2">
    <source>
        <dbReference type="EMBL" id="TLM88795.1"/>
    </source>
</evidence>
<dbReference type="OrthoDB" id="596266at2"/>
<keyword evidence="3" id="KW-1185">Reference proteome</keyword>
<evidence type="ECO:0000259" key="1">
    <source>
        <dbReference type="Pfam" id="PF19044"/>
    </source>
</evidence>
<gene>
    <name evidence="2" type="ORF">FDY95_23460</name>
</gene>
<dbReference type="Proteomes" id="UP000305517">
    <property type="component" value="Unassembled WGS sequence"/>
</dbReference>
<dbReference type="SUPFAM" id="SSF52540">
    <property type="entry name" value="P-loop containing nucleoside triphosphate hydrolases"/>
    <property type="match status" value="1"/>
</dbReference>
<feature type="domain" description="TraG P-loop" evidence="1">
    <location>
        <begin position="423"/>
        <end position="829"/>
    </location>
</feature>
<dbReference type="InterPro" id="IPR027417">
    <property type="entry name" value="P-loop_NTPase"/>
</dbReference>
<dbReference type="InterPro" id="IPR053155">
    <property type="entry name" value="F-pilin_assembly_TraC"/>
</dbReference>
<comment type="caution">
    <text evidence="2">The sequence shown here is derived from an EMBL/GenBank/DDBJ whole genome shotgun (WGS) entry which is preliminary data.</text>
</comment>
<dbReference type="Gene3D" id="1.10.8.730">
    <property type="match status" value="1"/>
</dbReference>
<dbReference type="PANTHER" id="PTHR38467:SF1">
    <property type="entry name" value="CONJUGATIVE TRANSFER: ASSEMBLY"/>
    <property type="match status" value="1"/>
</dbReference>